<sequence length="663" mass="73055">MYVSLAVLLVAAYALVTLCRPFVSLWLHYRTAKRIGLPLKVLPVPQGLFSFFAFQLARRLPKSLPGVTRLHAILNMGRPDGYGLHQELGDVFVTVNPAGISLIVADPNVASYINGRRAEFPKPPNTGAIINIYGRNVINADGDTWRLHRRVTGAAFSERIHSEVWDEAREQAQFMLDSWKPSSKPDSSFVVRDLGADTLRLGMNVITGAAYGSKLAWDPSSATKSRPFNPPCAVDTQLTYRESLEELTRHLMPLFLTPRWALRAAPAHTTWGRAWASYTAFGGYMQGMLDAQAGAGAEDNLLAALLRAAEDGPEGYRPMSKEEVMGNTFIFLFAGHETTANTLHYALLRLALHPDVQNELLQEVDEIWESCSAEEPSYAVFERATWAKAIMYETLRVHTPTGITNKYAPRDTPVPYQGRQVVIPAGTRIATNGTAVHFHPDVWGPDEYAWRPARWVVEGVPGMDSPETSRPGTPLPGTPAFNTRRRAGSEEEDYPTPPPTPGQIARMNIQQQQYAEKEPHSPAASPSSARHPAFILSHATSPKSPVTQGLLTPSNSHQSFLTASASTASMPGGNKRLIRPRRGAWLPFSEGSRACSGKKFAAVEFVRVMLTLLREHRVEILGEDEGWGEKRVLQVLAGRKAGALTLQPPEPVPVRFVRRSQVA</sequence>
<dbReference type="Gene3D" id="1.10.630.10">
    <property type="entry name" value="Cytochrome P450"/>
    <property type="match status" value="2"/>
</dbReference>
<dbReference type="InterPro" id="IPR050121">
    <property type="entry name" value="Cytochrome_P450_monoxygenase"/>
</dbReference>
<evidence type="ECO:0000313" key="12">
    <source>
        <dbReference type="Proteomes" id="UP000077266"/>
    </source>
</evidence>
<dbReference type="Pfam" id="PF00067">
    <property type="entry name" value="p450"/>
    <property type="match status" value="2"/>
</dbReference>
<evidence type="ECO:0000313" key="11">
    <source>
        <dbReference type="EMBL" id="KZW02405.1"/>
    </source>
</evidence>
<keyword evidence="8" id="KW-0503">Monooxygenase</keyword>
<gene>
    <name evidence="11" type="ORF">EXIGLDRAFT_734532</name>
</gene>
<dbReference type="OrthoDB" id="1470350at2759"/>
<dbReference type="GO" id="GO:0004497">
    <property type="term" value="F:monooxygenase activity"/>
    <property type="evidence" value="ECO:0007669"/>
    <property type="project" value="UniProtKB-KW"/>
</dbReference>
<dbReference type="GO" id="GO:0020037">
    <property type="term" value="F:heme binding"/>
    <property type="evidence" value="ECO:0007669"/>
    <property type="project" value="InterPro"/>
</dbReference>
<dbReference type="InParanoid" id="A0A165PN07"/>
<dbReference type="AlphaFoldDB" id="A0A165PN07"/>
<dbReference type="Proteomes" id="UP000077266">
    <property type="component" value="Unassembled WGS sequence"/>
</dbReference>
<feature type="region of interest" description="Disordered" evidence="10">
    <location>
        <begin position="461"/>
        <end position="504"/>
    </location>
</feature>
<dbReference type="STRING" id="1314781.A0A165PN07"/>
<dbReference type="GO" id="GO:0005506">
    <property type="term" value="F:iron ion binding"/>
    <property type="evidence" value="ECO:0007669"/>
    <property type="project" value="InterPro"/>
</dbReference>
<name>A0A165PN07_EXIGL</name>
<dbReference type="PANTHER" id="PTHR24305">
    <property type="entry name" value="CYTOCHROME P450"/>
    <property type="match status" value="1"/>
</dbReference>
<dbReference type="EMBL" id="KV425888">
    <property type="protein sequence ID" value="KZW02405.1"/>
    <property type="molecule type" value="Genomic_DNA"/>
</dbReference>
<dbReference type="SUPFAM" id="SSF48264">
    <property type="entry name" value="Cytochrome P450"/>
    <property type="match status" value="1"/>
</dbReference>
<evidence type="ECO:0000256" key="3">
    <source>
        <dbReference type="ARBA" id="ARBA00010617"/>
    </source>
</evidence>
<keyword evidence="7 9" id="KW-0408">Iron</keyword>
<reference evidence="11 12" key="1">
    <citation type="journal article" date="2016" name="Mol. Biol. Evol.">
        <title>Comparative Genomics of Early-Diverging Mushroom-Forming Fungi Provides Insights into the Origins of Lignocellulose Decay Capabilities.</title>
        <authorList>
            <person name="Nagy L.G."/>
            <person name="Riley R."/>
            <person name="Tritt A."/>
            <person name="Adam C."/>
            <person name="Daum C."/>
            <person name="Floudas D."/>
            <person name="Sun H."/>
            <person name="Yadav J.S."/>
            <person name="Pangilinan J."/>
            <person name="Larsson K.H."/>
            <person name="Matsuura K."/>
            <person name="Barry K."/>
            <person name="Labutti K."/>
            <person name="Kuo R."/>
            <person name="Ohm R.A."/>
            <person name="Bhattacharya S.S."/>
            <person name="Shirouzu T."/>
            <person name="Yoshinaga Y."/>
            <person name="Martin F.M."/>
            <person name="Grigoriev I.V."/>
            <person name="Hibbett D.S."/>
        </authorList>
    </citation>
    <scope>NUCLEOTIDE SEQUENCE [LARGE SCALE GENOMIC DNA]</scope>
    <source>
        <strain evidence="11 12">HHB12029</strain>
    </source>
</reference>
<dbReference type="InterPro" id="IPR036396">
    <property type="entry name" value="Cyt_P450_sf"/>
</dbReference>
<dbReference type="GO" id="GO:0016705">
    <property type="term" value="F:oxidoreductase activity, acting on paired donors, with incorporation or reduction of molecular oxygen"/>
    <property type="evidence" value="ECO:0007669"/>
    <property type="project" value="InterPro"/>
</dbReference>
<evidence type="ECO:0000256" key="4">
    <source>
        <dbReference type="ARBA" id="ARBA00022617"/>
    </source>
</evidence>
<proteinExistence type="inferred from homology"/>
<dbReference type="PANTHER" id="PTHR24305:SF166">
    <property type="entry name" value="CYTOCHROME P450 12A4, MITOCHONDRIAL-RELATED"/>
    <property type="match status" value="1"/>
</dbReference>
<comment type="pathway">
    <text evidence="2">Secondary metabolite biosynthesis.</text>
</comment>
<evidence type="ECO:0000256" key="6">
    <source>
        <dbReference type="ARBA" id="ARBA00023002"/>
    </source>
</evidence>
<evidence type="ECO:0000256" key="8">
    <source>
        <dbReference type="ARBA" id="ARBA00023033"/>
    </source>
</evidence>
<comment type="cofactor">
    <cofactor evidence="1 9">
        <name>heme</name>
        <dbReference type="ChEBI" id="CHEBI:30413"/>
    </cofactor>
</comment>
<dbReference type="InterPro" id="IPR001128">
    <property type="entry name" value="Cyt_P450"/>
</dbReference>
<evidence type="ECO:0000256" key="9">
    <source>
        <dbReference type="PIRSR" id="PIRSR602401-1"/>
    </source>
</evidence>
<dbReference type="PRINTS" id="PR00463">
    <property type="entry name" value="EP450I"/>
</dbReference>
<evidence type="ECO:0000256" key="1">
    <source>
        <dbReference type="ARBA" id="ARBA00001971"/>
    </source>
</evidence>
<feature type="binding site" description="axial binding residue" evidence="9">
    <location>
        <position position="595"/>
    </location>
    <ligand>
        <name>heme</name>
        <dbReference type="ChEBI" id="CHEBI:30413"/>
    </ligand>
    <ligandPart>
        <name>Fe</name>
        <dbReference type="ChEBI" id="CHEBI:18248"/>
    </ligandPart>
</feature>
<evidence type="ECO:0000256" key="5">
    <source>
        <dbReference type="ARBA" id="ARBA00022723"/>
    </source>
</evidence>
<keyword evidence="4 9" id="KW-0349">Heme</keyword>
<comment type="similarity">
    <text evidence="3">Belongs to the cytochrome P450 family.</text>
</comment>
<organism evidence="11 12">
    <name type="scientific">Exidia glandulosa HHB12029</name>
    <dbReference type="NCBI Taxonomy" id="1314781"/>
    <lineage>
        <taxon>Eukaryota</taxon>
        <taxon>Fungi</taxon>
        <taxon>Dikarya</taxon>
        <taxon>Basidiomycota</taxon>
        <taxon>Agaricomycotina</taxon>
        <taxon>Agaricomycetes</taxon>
        <taxon>Auriculariales</taxon>
        <taxon>Exidiaceae</taxon>
        <taxon>Exidia</taxon>
    </lineage>
</organism>
<keyword evidence="5 9" id="KW-0479">Metal-binding</keyword>
<keyword evidence="6" id="KW-0560">Oxidoreductase</keyword>
<accession>A0A165PN07</accession>
<protein>
    <submittedName>
        <fullName evidence="11">Cytochrome P450</fullName>
    </submittedName>
</protein>
<keyword evidence="12" id="KW-1185">Reference proteome</keyword>
<evidence type="ECO:0000256" key="2">
    <source>
        <dbReference type="ARBA" id="ARBA00005179"/>
    </source>
</evidence>
<evidence type="ECO:0000256" key="7">
    <source>
        <dbReference type="ARBA" id="ARBA00023004"/>
    </source>
</evidence>
<evidence type="ECO:0000256" key="10">
    <source>
        <dbReference type="SAM" id="MobiDB-lite"/>
    </source>
</evidence>
<dbReference type="InterPro" id="IPR002401">
    <property type="entry name" value="Cyt_P450_E_grp-I"/>
</dbReference>
<dbReference type="PRINTS" id="PR00385">
    <property type="entry name" value="P450"/>
</dbReference>